<proteinExistence type="predicted"/>
<protein>
    <recommendedName>
        <fullName evidence="1">AB hydrolase-1 domain-containing protein</fullName>
    </recommendedName>
</protein>
<evidence type="ECO:0000313" key="3">
    <source>
        <dbReference type="Proteomes" id="UP000730481"/>
    </source>
</evidence>
<sequence>MSDKPVLLFVHGAWHPPKCYDAIKTALINLGYECIIPKLPSVGPESNGVTWEADKVKIIETAEPFFNQGREVVLIAHSYGGIPATAATQDQGAQERAERGLKGGFSSIIFLAAFAIPVKGWDLITTFGGAYPPWLEAGEKYTKNQITRMAEGARESVYSGCFKEAIDKAMASTEPHSQDAFETSLDFIASDITIPKTYIICENDQLILLPLQEKLVESTPGMKSARLAAELNKLKQAIEEVEMAVMDHVSVDSILFTGGLPAFAQIVSIPESAIAPMAALQVHMEVKPITYG</sequence>
<evidence type="ECO:0000313" key="2">
    <source>
        <dbReference type="EMBL" id="KAF4332229.1"/>
    </source>
</evidence>
<dbReference type="PANTHER" id="PTHR37017">
    <property type="entry name" value="AB HYDROLASE-1 DOMAIN-CONTAINING PROTEIN-RELATED"/>
    <property type="match status" value="1"/>
</dbReference>
<organism evidence="2 3">
    <name type="scientific">Fusarium beomiforme</name>
    <dbReference type="NCBI Taxonomy" id="44412"/>
    <lineage>
        <taxon>Eukaryota</taxon>
        <taxon>Fungi</taxon>
        <taxon>Dikarya</taxon>
        <taxon>Ascomycota</taxon>
        <taxon>Pezizomycotina</taxon>
        <taxon>Sordariomycetes</taxon>
        <taxon>Hypocreomycetidae</taxon>
        <taxon>Hypocreales</taxon>
        <taxon>Nectriaceae</taxon>
        <taxon>Fusarium</taxon>
        <taxon>Fusarium burgessii species complex</taxon>
    </lineage>
</organism>
<dbReference type="PANTHER" id="PTHR37017:SF11">
    <property type="entry name" value="ESTERASE_LIPASE_THIOESTERASE DOMAIN-CONTAINING PROTEIN"/>
    <property type="match status" value="1"/>
</dbReference>
<accession>A0A9P5A4Q9</accession>
<keyword evidence="3" id="KW-1185">Reference proteome</keyword>
<dbReference type="Pfam" id="PF12697">
    <property type="entry name" value="Abhydrolase_6"/>
    <property type="match status" value="1"/>
</dbReference>
<dbReference type="OrthoDB" id="1263307at2759"/>
<dbReference type="EMBL" id="PVQB02001131">
    <property type="protein sequence ID" value="KAF4332229.1"/>
    <property type="molecule type" value="Genomic_DNA"/>
</dbReference>
<comment type="caution">
    <text evidence="2">The sequence shown here is derived from an EMBL/GenBank/DDBJ whole genome shotgun (WGS) entry which is preliminary data.</text>
</comment>
<feature type="domain" description="AB hydrolase-1" evidence="1">
    <location>
        <begin position="7"/>
        <end position="216"/>
    </location>
</feature>
<dbReference type="InterPro" id="IPR052897">
    <property type="entry name" value="Sec-Metab_Biosynth_Hydrolase"/>
</dbReference>
<evidence type="ECO:0000259" key="1">
    <source>
        <dbReference type="Pfam" id="PF12697"/>
    </source>
</evidence>
<reference evidence="2" key="1">
    <citation type="journal article" date="2017" name="Mycologia">
        <title>Fusarium algeriense, sp. nov., a novel toxigenic crown rot pathogen of durum wheat from Algeria is nested in the Fusarium burgessii species complex.</title>
        <authorList>
            <person name="Laraba I."/>
            <person name="Keddad A."/>
            <person name="Boureghda H."/>
            <person name="Abdallah N."/>
            <person name="Vaughan M.M."/>
            <person name="Proctor R.H."/>
            <person name="Busman M."/>
            <person name="O'Donnell K."/>
        </authorList>
    </citation>
    <scope>NUCLEOTIDE SEQUENCE</scope>
    <source>
        <strain evidence="2">NRRL 25174</strain>
    </source>
</reference>
<dbReference type="InterPro" id="IPR029058">
    <property type="entry name" value="AB_hydrolase_fold"/>
</dbReference>
<name>A0A9P5A4Q9_9HYPO</name>
<dbReference type="Gene3D" id="3.40.50.1820">
    <property type="entry name" value="alpha/beta hydrolase"/>
    <property type="match status" value="1"/>
</dbReference>
<dbReference type="SUPFAM" id="SSF53474">
    <property type="entry name" value="alpha/beta-Hydrolases"/>
    <property type="match status" value="1"/>
</dbReference>
<gene>
    <name evidence="2" type="ORF">FBEOM_13990</name>
</gene>
<dbReference type="AlphaFoldDB" id="A0A9P5A4Q9"/>
<dbReference type="InterPro" id="IPR000073">
    <property type="entry name" value="AB_hydrolase_1"/>
</dbReference>
<dbReference type="Proteomes" id="UP000730481">
    <property type="component" value="Unassembled WGS sequence"/>
</dbReference>
<reference evidence="2" key="2">
    <citation type="submission" date="2020-02" db="EMBL/GenBank/DDBJ databases">
        <title>Identification and distribution of gene clusters putatively required for synthesis of sphingolipid metabolism inhibitors in phylogenetically diverse species of the filamentous fungus Fusarium.</title>
        <authorList>
            <person name="Kim H.-S."/>
            <person name="Busman M."/>
            <person name="Brown D.W."/>
            <person name="Divon H."/>
            <person name="Uhlig S."/>
            <person name="Proctor R.H."/>
        </authorList>
    </citation>
    <scope>NUCLEOTIDE SEQUENCE</scope>
    <source>
        <strain evidence="2">NRRL 25174</strain>
    </source>
</reference>